<proteinExistence type="predicted"/>
<dbReference type="EMBL" id="KZ613473">
    <property type="protein sequence ID" value="PMD24241.1"/>
    <property type="molecule type" value="Genomic_DNA"/>
</dbReference>
<reference evidence="1 2" key="1">
    <citation type="submission" date="2016-05" db="EMBL/GenBank/DDBJ databases">
        <title>A degradative enzymes factory behind the ericoid mycorrhizal symbiosis.</title>
        <authorList>
            <consortium name="DOE Joint Genome Institute"/>
            <person name="Martino E."/>
            <person name="Morin E."/>
            <person name="Grelet G."/>
            <person name="Kuo A."/>
            <person name="Kohler A."/>
            <person name="Daghino S."/>
            <person name="Barry K."/>
            <person name="Choi C."/>
            <person name="Cichocki N."/>
            <person name="Clum A."/>
            <person name="Copeland A."/>
            <person name="Hainaut M."/>
            <person name="Haridas S."/>
            <person name="Labutti K."/>
            <person name="Lindquist E."/>
            <person name="Lipzen A."/>
            <person name="Khouja H.-R."/>
            <person name="Murat C."/>
            <person name="Ohm R."/>
            <person name="Olson A."/>
            <person name="Spatafora J."/>
            <person name="Veneault-Fourrey C."/>
            <person name="Henrissat B."/>
            <person name="Grigoriev I."/>
            <person name="Martin F."/>
            <person name="Perotto S."/>
        </authorList>
    </citation>
    <scope>NUCLEOTIDE SEQUENCE [LARGE SCALE GENOMIC DNA]</scope>
    <source>
        <strain evidence="1 2">UAMH 7357</strain>
    </source>
</reference>
<protein>
    <submittedName>
        <fullName evidence="1">Uncharacterized protein</fullName>
    </submittedName>
</protein>
<sequence length="161" mass="18068">MMIKIYSSIIKVVENMERHCRQGRKEDISHRSGKEHLNTTDIASASNIPNIPSNQALINVADPPARMTPGQAAFIAELKQLSQERSFNPLKALERKAEIEARYFFLQRVHEEPARLEILLDIYAEWVSRISTPPGLAEFVLMGHDDGMVGTGEELVEGVEA</sequence>
<name>A0A2J6QD91_9HELO</name>
<evidence type="ECO:0000313" key="2">
    <source>
        <dbReference type="Proteomes" id="UP000235672"/>
    </source>
</evidence>
<dbReference type="AlphaFoldDB" id="A0A2J6QD91"/>
<accession>A0A2J6QD91</accession>
<evidence type="ECO:0000313" key="1">
    <source>
        <dbReference type="EMBL" id="PMD24241.1"/>
    </source>
</evidence>
<organism evidence="1 2">
    <name type="scientific">Hyaloscypha hepaticicola</name>
    <dbReference type="NCBI Taxonomy" id="2082293"/>
    <lineage>
        <taxon>Eukaryota</taxon>
        <taxon>Fungi</taxon>
        <taxon>Dikarya</taxon>
        <taxon>Ascomycota</taxon>
        <taxon>Pezizomycotina</taxon>
        <taxon>Leotiomycetes</taxon>
        <taxon>Helotiales</taxon>
        <taxon>Hyaloscyphaceae</taxon>
        <taxon>Hyaloscypha</taxon>
    </lineage>
</organism>
<keyword evidence="2" id="KW-1185">Reference proteome</keyword>
<gene>
    <name evidence="1" type="ORF">NA56DRAFT_686997</name>
</gene>
<dbReference type="Proteomes" id="UP000235672">
    <property type="component" value="Unassembled WGS sequence"/>
</dbReference>